<proteinExistence type="predicted"/>
<dbReference type="EMBL" id="VDEP01000307">
    <property type="protein sequence ID" value="KAA1107767.1"/>
    <property type="molecule type" value="Genomic_DNA"/>
</dbReference>
<feature type="region of interest" description="Disordered" evidence="1">
    <location>
        <begin position="92"/>
        <end position="249"/>
    </location>
</feature>
<gene>
    <name evidence="2" type="ORF">PGTUg99_015750</name>
</gene>
<feature type="compositionally biased region" description="Basic and acidic residues" evidence="1">
    <location>
        <begin position="17"/>
        <end position="27"/>
    </location>
</feature>
<feature type="compositionally biased region" description="Pro residues" evidence="1">
    <location>
        <begin position="231"/>
        <end position="242"/>
    </location>
</feature>
<feature type="compositionally biased region" description="Low complexity" evidence="1">
    <location>
        <begin position="46"/>
        <end position="57"/>
    </location>
</feature>
<feature type="region of interest" description="Disordered" evidence="1">
    <location>
        <begin position="17"/>
        <end position="62"/>
    </location>
</feature>
<feature type="region of interest" description="Disordered" evidence="1">
    <location>
        <begin position="363"/>
        <end position="407"/>
    </location>
</feature>
<protein>
    <submittedName>
        <fullName evidence="2">Uncharacterized protein</fullName>
    </submittedName>
</protein>
<reference evidence="2 3" key="1">
    <citation type="submission" date="2019-05" db="EMBL/GenBank/DDBJ databases">
        <title>Emergence of the Ug99 lineage of the wheat stem rust pathogen through somatic hybridization.</title>
        <authorList>
            <person name="Li F."/>
            <person name="Upadhyaya N.M."/>
            <person name="Sperschneider J."/>
            <person name="Matny O."/>
            <person name="Nguyen-Phuc H."/>
            <person name="Mago R."/>
            <person name="Raley C."/>
            <person name="Miller M.E."/>
            <person name="Silverstein K.A.T."/>
            <person name="Henningsen E."/>
            <person name="Hirsch C.D."/>
            <person name="Visser B."/>
            <person name="Pretorius Z.A."/>
            <person name="Steffenson B.J."/>
            <person name="Schwessinger B."/>
            <person name="Dodds P.N."/>
            <person name="Figueroa M."/>
        </authorList>
    </citation>
    <scope>NUCLEOTIDE SEQUENCE [LARGE SCALE GENOMIC DNA]</scope>
    <source>
        <strain evidence="2 3">Ug99</strain>
    </source>
</reference>
<organism evidence="2 3">
    <name type="scientific">Puccinia graminis f. sp. tritici</name>
    <dbReference type="NCBI Taxonomy" id="56615"/>
    <lineage>
        <taxon>Eukaryota</taxon>
        <taxon>Fungi</taxon>
        <taxon>Dikarya</taxon>
        <taxon>Basidiomycota</taxon>
        <taxon>Pucciniomycotina</taxon>
        <taxon>Pucciniomycetes</taxon>
        <taxon>Pucciniales</taxon>
        <taxon>Pucciniaceae</taxon>
        <taxon>Puccinia</taxon>
    </lineage>
</organism>
<dbReference type="Proteomes" id="UP000325313">
    <property type="component" value="Unassembled WGS sequence"/>
</dbReference>
<feature type="compositionally biased region" description="Basic residues" evidence="1">
    <location>
        <begin position="135"/>
        <end position="159"/>
    </location>
</feature>
<comment type="caution">
    <text evidence="2">The sequence shown here is derived from an EMBL/GenBank/DDBJ whole genome shotgun (WGS) entry which is preliminary data.</text>
</comment>
<sequence length="407" mass="46035">MDIRVLCISIERVSAGGDHRHSNRTLEYKNPADLLPPTKKPKNQKQPKTNQKPRNNNMQSSSVRFLPPSAEAKTHHRFPSISNINPENLYKERLSPIPRPSSTHLDNLPQRYPTLSHDSSSRHTNHRNPIDHTHLHPSHHHHHHPHSTHHHQQYHHHQDRHLSSEKPRPSSISKIPNHPPPSQQQQALRPSISRTRTQSLTEASLKPTSSSSSSITAHQRSWIVPLNSLHPRPPASRTPSPSPGSSALAKNSITSIKKNLVEILDRFACPLEDKLLLVAKLHAEVEAELTQLNELSVGPTYTTHNSRSSRHAHHESVDRSANHKIMGQTQTGQQNHSRKEIEDMVRLIKHADRIKAHALQQLKQDLSNSHSQSDPHPDPYTRPLHPPSVHTSNNSGRVALLNRTDLH</sequence>
<feature type="compositionally biased region" description="Polar residues" evidence="1">
    <location>
        <begin position="183"/>
        <end position="208"/>
    </location>
</feature>
<evidence type="ECO:0000313" key="2">
    <source>
        <dbReference type="EMBL" id="KAA1107767.1"/>
    </source>
</evidence>
<dbReference type="AlphaFoldDB" id="A0A5B0Q3S4"/>
<name>A0A5B0Q3S4_PUCGR</name>
<evidence type="ECO:0000313" key="3">
    <source>
        <dbReference type="Proteomes" id="UP000325313"/>
    </source>
</evidence>
<accession>A0A5B0Q3S4</accession>
<feature type="compositionally biased region" description="Polar residues" evidence="1">
    <location>
        <begin position="363"/>
        <end position="372"/>
    </location>
</feature>
<evidence type="ECO:0000256" key="1">
    <source>
        <dbReference type="SAM" id="MobiDB-lite"/>
    </source>
</evidence>